<proteinExistence type="predicted"/>
<dbReference type="Proteomes" id="UP000467385">
    <property type="component" value="Chromosome"/>
</dbReference>
<organism evidence="1 2">
    <name type="scientific">Mycobacterium conspicuum</name>
    <dbReference type="NCBI Taxonomy" id="44010"/>
    <lineage>
        <taxon>Bacteria</taxon>
        <taxon>Bacillati</taxon>
        <taxon>Actinomycetota</taxon>
        <taxon>Actinomycetes</taxon>
        <taxon>Mycobacteriales</taxon>
        <taxon>Mycobacteriaceae</taxon>
        <taxon>Mycobacterium</taxon>
    </lineage>
</organism>
<evidence type="ECO:0000313" key="1">
    <source>
        <dbReference type="EMBL" id="BBZ38441.1"/>
    </source>
</evidence>
<protein>
    <submittedName>
        <fullName evidence="1">Uncharacterized protein</fullName>
    </submittedName>
</protein>
<dbReference type="Gene3D" id="3.10.450.50">
    <property type="match status" value="1"/>
</dbReference>
<dbReference type="InterPro" id="IPR032710">
    <property type="entry name" value="NTF2-like_dom_sf"/>
</dbReference>
<dbReference type="STRING" id="44010.AWC00_08120"/>
<sequence length="76" mass="8169">MIRRPSSASSEERYDAAGALLHPDFVVHEAGGMPFSGEYHGAAGFFELYAKMNEGLKLTPGEAIQFLHAEDAGASR</sequence>
<gene>
    <name evidence="1" type="ORF">MCNS_15040</name>
</gene>
<accession>A0A1X1TGL9</accession>
<evidence type="ECO:0000313" key="2">
    <source>
        <dbReference type="Proteomes" id="UP000467385"/>
    </source>
</evidence>
<dbReference type="EMBL" id="AP022613">
    <property type="protein sequence ID" value="BBZ38441.1"/>
    <property type="molecule type" value="Genomic_DNA"/>
</dbReference>
<reference evidence="1 2" key="1">
    <citation type="journal article" date="2019" name="Emerg. Microbes Infect.">
        <title>Comprehensive subspecies identification of 175 nontuberculous mycobacteria species based on 7547 genomic profiles.</title>
        <authorList>
            <person name="Matsumoto Y."/>
            <person name="Kinjo T."/>
            <person name="Motooka D."/>
            <person name="Nabeya D."/>
            <person name="Jung N."/>
            <person name="Uechi K."/>
            <person name="Horii T."/>
            <person name="Iida T."/>
            <person name="Fujita J."/>
            <person name="Nakamura S."/>
        </authorList>
    </citation>
    <scope>NUCLEOTIDE SEQUENCE [LARGE SCALE GENOMIC DNA]</scope>
    <source>
        <strain evidence="1 2">JCM 14738</strain>
    </source>
</reference>
<name>A0A1X1TGL9_9MYCO</name>
<dbReference type="RefSeq" id="WP_085232158.1">
    <property type="nucleotide sequence ID" value="NZ_AP022613.1"/>
</dbReference>
<dbReference type="AlphaFoldDB" id="A0A1X1TGL9"/>
<dbReference type="SUPFAM" id="SSF54427">
    <property type="entry name" value="NTF2-like"/>
    <property type="match status" value="1"/>
</dbReference>
<keyword evidence="2" id="KW-1185">Reference proteome</keyword>
<dbReference type="OrthoDB" id="3574881at2"/>